<evidence type="ECO:0000313" key="2">
    <source>
        <dbReference type="Proteomes" id="UP001201812"/>
    </source>
</evidence>
<dbReference type="EMBL" id="JAKKPZ010000144">
    <property type="protein sequence ID" value="KAI1700465.1"/>
    <property type="molecule type" value="Genomic_DNA"/>
</dbReference>
<organism evidence="1 2">
    <name type="scientific">Ditylenchus destructor</name>
    <dbReference type="NCBI Taxonomy" id="166010"/>
    <lineage>
        <taxon>Eukaryota</taxon>
        <taxon>Metazoa</taxon>
        <taxon>Ecdysozoa</taxon>
        <taxon>Nematoda</taxon>
        <taxon>Chromadorea</taxon>
        <taxon>Rhabditida</taxon>
        <taxon>Tylenchina</taxon>
        <taxon>Tylenchomorpha</taxon>
        <taxon>Sphaerularioidea</taxon>
        <taxon>Anguinidae</taxon>
        <taxon>Anguininae</taxon>
        <taxon>Ditylenchus</taxon>
    </lineage>
</organism>
<gene>
    <name evidence="1" type="ORF">DdX_16674</name>
</gene>
<dbReference type="AlphaFoldDB" id="A0AAD4QZV2"/>
<keyword evidence="2" id="KW-1185">Reference proteome</keyword>
<accession>A0AAD4QZV2</accession>
<proteinExistence type="predicted"/>
<comment type="caution">
    <text evidence="1">The sequence shown here is derived from an EMBL/GenBank/DDBJ whole genome shotgun (WGS) entry which is preliminary data.</text>
</comment>
<name>A0AAD4QZV2_9BILA</name>
<sequence>MDSLSQLLSTAQSSAGPASVCVSQPVARSLGKQFVCSFSHVCQLSSPHNIPSQDGQKEARWSLAKEKYAFYCAMKRRSRIFDLI</sequence>
<evidence type="ECO:0000313" key="1">
    <source>
        <dbReference type="EMBL" id="KAI1700465.1"/>
    </source>
</evidence>
<reference evidence="1" key="1">
    <citation type="submission" date="2022-01" db="EMBL/GenBank/DDBJ databases">
        <title>Genome Sequence Resource for Two Populations of Ditylenchus destructor, the Migratory Endoparasitic Phytonematode.</title>
        <authorList>
            <person name="Zhang H."/>
            <person name="Lin R."/>
            <person name="Xie B."/>
        </authorList>
    </citation>
    <scope>NUCLEOTIDE SEQUENCE</scope>
    <source>
        <strain evidence="1">BazhouSP</strain>
    </source>
</reference>
<dbReference type="Proteomes" id="UP001201812">
    <property type="component" value="Unassembled WGS sequence"/>
</dbReference>
<protein>
    <submittedName>
        <fullName evidence="1">Uncharacterized protein</fullName>
    </submittedName>
</protein>